<dbReference type="GO" id="GO:0004540">
    <property type="term" value="F:RNA nuclease activity"/>
    <property type="evidence" value="ECO:0007669"/>
    <property type="project" value="InterPro"/>
</dbReference>
<dbReference type="KEGG" id="nst:Nstercoris_00425"/>
<keyword evidence="3" id="KW-0378">Hydrolase</keyword>
<evidence type="ECO:0000256" key="2">
    <source>
        <dbReference type="ARBA" id="ARBA00022722"/>
    </source>
</evidence>
<dbReference type="PANTHER" id="PTHR33397">
    <property type="entry name" value="UPF0331 PROTEIN YUTE"/>
    <property type="match status" value="1"/>
</dbReference>
<dbReference type="NCBIfam" id="NF047751">
    <property type="entry name" value="HepT_toxin"/>
    <property type="match status" value="1"/>
</dbReference>
<name>A0A4Y1YJM4_9PROT</name>
<dbReference type="EMBL" id="AP019755">
    <property type="protein sequence ID" value="BBL34194.1"/>
    <property type="molecule type" value="Genomic_DNA"/>
</dbReference>
<evidence type="ECO:0000313" key="5">
    <source>
        <dbReference type="EMBL" id="BBL34194.1"/>
    </source>
</evidence>
<reference evidence="5 6" key="1">
    <citation type="submission" date="2019-06" db="EMBL/GenBank/DDBJ databases">
        <title>Nitrosomonas stercoris KYUHI-S whole genome shotgun sequence.</title>
        <authorList>
            <person name="Nakagawa T."/>
            <person name="Tsuchiya Y."/>
            <person name="Takahashi R."/>
        </authorList>
    </citation>
    <scope>NUCLEOTIDE SEQUENCE [LARGE SCALE GENOMIC DNA]</scope>
    <source>
        <strain evidence="5 6">KYUHI-S</strain>
    </source>
</reference>
<dbReference type="Pfam" id="PF01934">
    <property type="entry name" value="HepT-like"/>
    <property type="match status" value="1"/>
</dbReference>
<dbReference type="Gene3D" id="1.20.120.580">
    <property type="entry name" value="bsu32300-like"/>
    <property type="match status" value="1"/>
</dbReference>
<gene>
    <name evidence="5" type="ORF">Nstercoris_00425</name>
</gene>
<evidence type="ECO:0000313" key="6">
    <source>
        <dbReference type="Proteomes" id="UP000316473"/>
    </source>
</evidence>
<dbReference type="AlphaFoldDB" id="A0A4Y1YJM4"/>
<evidence type="ECO:0000256" key="3">
    <source>
        <dbReference type="ARBA" id="ARBA00022801"/>
    </source>
</evidence>
<dbReference type="InterPro" id="IPR037038">
    <property type="entry name" value="HepT-like_sf"/>
</dbReference>
<keyword evidence="1" id="KW-1277">Toxin-antitoxin system</keyword>
<accession>A0A4Y1YJM4</accession>
<dbReference type="GO" id="GO:0016787">
    <property type="term" value="F:hydrolase activity"/>
    <property type="evidence" value="ECO:0007669"/>
    <property type="project" value="UniProtKB-KW"/>
</dbReference>
<evidence type="ECO:0000256" key="4">
    <source>
        <dbReference type="ARBA" id="ARBA00024207"/>
    </source>
</evidence>
<comment type="similarity">
    <text evidence="4">Belongs to the HepT RNase toxin family.</text>
</comment>
<keyword evidence="6" id="KW-1185">Reference proteome</keyword>
<protein>
    <recommendedName>
        <fullName evidence="7">DUF86 domain-containing protein</fullName>
    </recommendedName>
</protein>
<evidence type="ECO:0008006" key="7">
    <source>
        <dbReference type="Google" id="ProtNLM"/>
    </source>
</evidence>
<proteinExistence type="inferred from homology"/>
<dbReference type="InterPro" id="IPR052379">
    <property type="entry name" value="Type_VII_TA_RNase"/>
</dbReference>
<dbReference type="Proteomes" id="UP000316473">
    <property type="component" value="Chromosome"/>
</dbReference>
<dbReference type="InterPro" id="IPR008201">
    <property type="entry name" value="HepT-like"/>
</dbReference>
<keyword evidence="2" id="KW-0540">Nuclease</keyword>
<evidence type="ECO:0000256" key="1">
    <source>
        <dbReference type="ARBA" id="ARBA00022649"/>
    </source>
</evidence>
<dbReference type="PANTHER" id="PTHR33397:SF3">
    <property type="entry name" value="MRNA NUCLEASE HEPT"/>
    <property type="match status" value="1"/>
</dbReference>
<sequence>MDTTVLTEKLESLRRCVQRIEEKQPRHIDELKQNIDLQDILVLNLTRAIQLCVDIGSHLLSQTNCPAPRTMGNVFTLLQEANIISPTTSQQLKKAVGFRNIAIHQYEAINWEIVYVVSQHAPQDFRQFAQEISHYAKL</sequence>
<dbReference type="GO" id="GO:0110001">
    <property type="term" value="C:toxin-antitoxin complex"/>
    <property type="evidence" value="ECO:0007669"/>
    <property type="project" value="InterPro"/>
</dbReference>
<organism evidence="5 6">
    <name type="scientific">Nitrosomonas stercoris</name>
    <dbReference type="NCBI Taxonomy" id="1444684"/>
    <lineage>
        <taxon>Bacteria</taxon>
        <taxon>Pseudomonadati</taxon>
        <taxon>Pseudomonadota</taxon>
        <taxon>Betaproteobacteria</taxon>
        <taxon>Nitrosomonadales</taxon>
        <taxon>Nitrosomonadaceae</taxon>
        <taxon>Nitrosomonas</taxon>
    </lineage>
</organism>